<evidence type="ECO:0000313" key="1">
    <source>
        <dbReference type="EMBL" id="MCI53257.1"/>
    </source>
</evidence>
<name>A0A392SXV5_9FABA</name>
<dbReference type="Proteomes" id="UP000265520">
    <property type="component" value="Unassembled WGS sequence"/>
</dbReference>
<reference evidence="1 2" key="1">
    <citation type="journal article" date="2018" name="Front. Plant Sci.">
        <title>Red Clover (Trifolium pratense) and Zigzag Clover (T. medium) - A Picture of Genomic Similarities and Differences.</title>
        <authorList>
            <person name="Dluhosova J."/>
            <person name="Istvanek J."/>
            <person name="Nedelnik J."/>
            <person name="Repkova J."/>
        </authorList>
    </citation>
    <scope>NUCLEOTIDE SEQUENCE [LARGE SCALE GENOMIC DNA]</scope>
    <source>
        <strain evidence="2">cv. 10/8</strain>
        <tissue evidence="1">Leaf</tissue>
    </source>
</reference>
<organism evidence="1 2">
    <name type="scientific">Trifolium medium</name>
    <dbReference type="NCBI Taxonomy" id="97028"/>
    <lineage>
        <taxon>Eukaryota</taxon>
        <taxon>Viridiplantae</taxon>
        <taxon>Streptophyta</taxon>
        <taxon>Embryophyta</taxon>
        <taxon>Tracheophyta</taxon>
        <taxon>Spermatophyta</taxon>
        <taxon>Magnoliopsida</taxon>
        <taxon>eudicotyledons</taxon>
        <taxon>Gunneridae</taxon>
        <taxon>Pentapetalae</taxon>
        <taxon>rosids</taxon>
        <taxon>fabids</taxon>
        <taxon>Fabales</taxon>
        <taxon>Fabaceae</taxon>
        <taxon>Papilionoideae</taxon>
        <taxon>50 kb inversion clade</taxon>
        <taxon>NPAAA clade</taxon>
        <taxon>Hologalegina</taxon>
        <taxon>IRL clade</taxon>
        <taxon>Trifolieae</taxon>
        <taxon>Trifolium</taxon>
    </lineage>
</organism>
<dbReference type="AlphaFoldDB" id="A0A392SXV5"/>
<evidence type="ECO:0000313" key="2">
    <source>
        <dbReference type="Proteomes" id="UP000265520"/>
    </source>
</evidence>
<comment type="caution">
    <text evidence="1">The sequence shown here is derived from an EMBL/GenBank/DDBJ whole genome shotgun (WGS) entry which is preliminary data.</text>
</comment>
<proteinExistence type="predicted"/>
<accession>A0A392SXV5</accession>
<keyword evidence="2" id="KW-1185">Reference proteome</keyword>
<protein>
    <submittedName>
        <fullName evidence="1">Uncharacterized protein</fullName>
    </submittedName>
</protein>
<dbReference type="EMBL" id="LXQA010460487">
    <property type="protein sequence ID" value="MCI53257.1"/>
    <property type="molecule type" value="Genomic_DNA"/>
</dbReference>
<feature type="non-terminal residue" evidence="1">
    <location>
        <position position="39"/>
    </location>
</feature>
<sequence>MYDRTNSGGWDQRRSLHGVEGEKIEHGVRGQLLVVLQVV</sequence>